<feature type="region of interest" description="Disordered" evidence="1">
    <location>
        <begin position="79"/>
        <end position="99"/>
    </location>
</feature>
<sequence length="99" mass="10689">MNEKARRKGCAWSYDVRPVQPPRRRNGLSVTDRAVEAVAADLGRTCGRGPAARGAVTCITASSRKLEHLSAPAPFDPCRAHPEFTRNPEPAAQLVSPPD</sequence>
<name>A0A4Y3QSY3_STRCI</name>
<evidence type="ECO:0000313" key="2">
    <source>
        <dbReference type="EMBL" id="GEB48331.1"/>
    </source>
</evidence>
<gene>
    <name evidence="2" type="ORF">SCA03_08820</name>
</gene>
<reference evidence="2 3" key="1">
    <citation type="submission" date="2019-06" db="EMBL/GenBank/DDBJ databases">
        <title>Whole genome shotgun sequence of Streptomyces cacaoi subsp. cacaoi NBRC 12748.</title>
        <authorList>
            <person name="Hosoyama A."/>
            <person name="Uohara A."/>
            <person name="Ohji S."/>
            <person name="Ichikawa N."/>
        </authorList>
    </citation>
    <scope>NUCLEOTIDE SEQUENCE [LARGE SCALE GENOMIC DNA]</scope>
    <source>
        <strain evidence="2 3">NBRC 12748</strain>
    </source>
</reference>
<dbReference type="EMBL" id="BJMM01000003">
    <property type="protein sequence ID" value="GEB48331.1"/>
    <property type="molecule type" value="Genomic_DNA"/>
</dbReference>
<proteinExistence type="predicted"/>
<organism evidence="2 3">
    <name type="scientific">Streptomyces cacaoi</name>
    <dbReference type="NCBI Taxonomy" id="1898"/>
    <lineage>
        <taxon>Bacteria</taxon>
        <taxon>Bacillati</taxon>
        <taxon>Actinomycetota</taxon>
        <taxon>Actinomycetes</taxon>
        <taxon>Kitasatosporales</taxon>
        <taxon>Streptomycetaceae</taxon>
        <taxon>Streptomyces</taxon>
    </lineage>
</organism>
<accession>A0A4Y3QSY3</accession>
<comment type="caution">
    <text evidence="2">The sequence shown here is derived from an EMBL/GenBank/DDBJ whole genome shotgun (WGS) entry which is preliminary data.</text>
</comment>
<dbReference type="Proteomes" id="UP000319210">
    <property type="component" value="Unassembled WGS sequence"/>
</dbReference>
<evidence type="ECO:0000313" key="3">
    <source>
        <dbReference type="Proteomes" id="UP000319210"/>
    </source>
</evidence>
<protein>
    <submittedName>
        <fullName evidence="2">Uncharacterized protein</fullName>
    </submittedName>
</protein>
<evidence type="ECO:0000256" key="1">
    <source>
        <dbReference type="SAM" id="MobiDB-lite"/>
    </source>
</evidence>
<keyword evidence="3" id="KW-1185">Reference proteome</keyword>
<dbReference type="AlphaFoldDB" id="A0A4Y3QSY3"/>